<reference evidence="1" key="1">
    <citation type="submission" date="2022-07" db="EMBL/GenBank/DDBJ databases">
        <title>Phylogenomic reconstructions and comparative analyses of Kickxellomycotina fungi.</title>
        <authorList>
            <person name="Reynolds N.K."/>
            <person name="Stajich J.E."/>
            <person name="Barry K."/>
            <person name="Grigoriev I.V."/>
            <person name="Crous P."/>
            <person name="Smith M.E."/>
        </authorList>
    </citation>
    <scope>NUCLEOTIDE SEQUENCE</scope>
    <source>
        <strain evidence="1">Benny 63K</strain>
    </source>
</reference>
<keyword evidence="1" id="KW-0328">Glycosyltransferase</keyword>
<keyword evidence="1" id="KW-0808">Transferase</keyword>
<evidence type="ECO:0000313" key="1">
    <source>
        <dbReference type="EMBL" id="KAJ1879211.1"/>
    </source>
</evidence>
<protein>
    <submittedName>
        <fullName evidence="1">Dolichyl-phosphate-mannose--protein mannosyltransferase 4</fullName>
        <ecNumber evidence="1">2.4.1.109</ecNumber>
    </submittedName>
</protein>
<gene>
    <name evidence="1" type="primary">PMT4_4</name>
    <name evidence="1" type="ORF">LPJ66_011739</name>
</gene>
<feature type="non-terminal residue" evidence="1">
    <location>
        <position position="456"/>
    </location>
</feature>
<dbReference type="EC" id="2.4.1.109" evidence="1"/>
<comment type="caution">
    <text evidence="1">The sequence shown here is derived from an EMBL/GenBank/DDBJ whole genome shotgun (WGS) entry which is preliminary data.</text>
</comment>
<evidence type="ECO:0000313" key="2">
    <source>
        <dbReference type="Proteomes" id="UP001150581"/>
    </source>
</evidence>
<accession>A0ACC1I0K2</accession>
<dbReference type="EMBL" id="JANBPG010003775">
    <property type="protein sequence ID" value="KAJ1879211.1"/>
    <property type="molecule type" value="Genomic_DNA"/>
</dbReference>
<dbReference type="Proteomes" id="UP001150581">
    <property type="component" value="Unassembled WGS sequence"/>
</dbReference>
<proteinExistence type="predicted"/>
<keyword evidence="2" id="KW-1185">Reference proteome</keyword>
<organism evidence="1 2">
    <name type="scientific">Kickxella alabastrina</name>
    <dbReference type="NCBI Taxonomy" id="61397"/>
    <lineage>
        <taxon>Eukaryota</taxon>
        <taxon>Fungi</taxon>
        <taxon>Fungi incertae sedis</taxon>
        <taxon>Zoopagomycota</taxon>
        <taxon>Kickxellomycotina</taxon>
        <taxon>Kickxellomycetes</taxon>
        <taxon>Kickxellales</taxon>
        <taxon>Kickxellaceae</taxon>
        <taxon>Kickxella</taxon>
    </lineage>
</organism>
<sequence>MIFFMLAAVYAYIKFFKLRYKPFGTQWWTWLLATGAMLGCVVSCKLVGLFTITLIGSAVIYDLWRIIDIRRGTTMAQFAHHFIARAVALIAVPFAVYLAFFYVHFAVLTNTGTGDVYHTPKFQMQLRDNFMTKSSFDVHYGDRITFKHRETNVYLESSEARYPLRYEDKRISSQGQQVTGAKKLGDNGFWTIKPARDYAEFTEFLQRRRAGEETPEELERWRVVNTDIVHLQHVTTGTYLRTHDVASPMTPTNMEFTTVLLNSTLEDNAPEIYEDTLWELMIDGTSDNSTQLRTSSSFVRLVSKKHGVSMWTHKKALPEWGHGHQEINGNKKPDEKSNLWTVTQIHGRKTSDEEKAEMMKRVEPMGFLAKFAELQGLMIKHNNALTTVHPFQSTPLSWPFLIRGISFWTNAAERKQIYLLGNPVGWWLSDIALVVYVVVMVALELANRRNEEIVDG</sequence>
<name>A0ACC1I0K2_9FUNG</name>